<evidence type="ECO:0000313" key="2">
    <source>
        <dbReference type="Proteomes" id="UP000824120"/>
    </source>
</evidence>
<gene>
    <name evidence="1" type="ORF">H5410_031586</name>
</gene>
<accession>A0A9J5YKK5</accession>
<evidence type="ECO:0000313" key="1">
    <source>
        <dbReference type="EMBL" id="KAG5600216.1"/>
    </source>
</evidence>
<dbReference type="AlphaFoldDB" id="A0A9J5YKK5"/>
<dbReference type="EMBL" id="JACXVP010000006">
    <property type="protein sequence ID" value="KAG5600216.1"/>
    <property type="molecule type" value="Genomic_DNA"/>
</dbReference>
<keyword evidence="2" id="KW-1185">Reference proteome</keyword>
<protein>
    <submittedName>
        <fullName evidence="1">Uncharacterized protein</fullName>
    </submittedName>
</protein>
<name>A0A9J5YKK5_SOLCO</name>
<comment type="caution">
    <text evidence="1">The sequence shown here is derived from an EMBL/GenBank/DDBJ whole genome shotgun (WGS) entry which is preliminary data.</text>
</comment>
<proteinExistence type="predicted"/>
<sequence length="59" mass="7030">MNLNFYTNFKQRYDSIREEATRVGGKSFTQLLNEFVWNGDMIDYYHTLEASIGLVQKEF</sequence>
<organism evidence="1 2">
    <name type="scientific">Solanum commersonii</name>
    <name type="common">Commerson's wild potato</name>
    <name type="synonym">Commerson's nightshade</name>
    <dbReference type="NCBI Taxonomy" id="4109"/>
    <lineage>
        <taxon>Eukaryota</taxon>
        <taxon>Viridiplantae</taxon>
        <taxon>Streptophyta</taxon>
        <taxon>Embryophyta</taxon>
        <taxon>Tracheophyta</taxon>
        <taxon>Spermatophyta</taxon>
        <taxon>Magnoliopsida</taxon>
        <taxon>eudicotyledons</taxon>
        <taxon>Gunneridae</taxon>
        <taxon>Pentapetalae</taxon>
        <taxon>asterids</taxon>
        <taxon>lamiids</taxon>
        <taxon>Solanales</taxon>
        <taxon>Solanaceae</taxon>
        <taxon>Solanoideae</taxon>
        <taxon>Solaneae</taxon>
        <taxon>Solanum</taxon>
    </lineage>
</organism>
<dbReference type="Proteomes" id="UP000824120">
    <property type="component" value="Chromosome 6"/>
</dbReference>
<reference evidence="1 2" key="1">
    <citation type="submission" date="2020-09" db="EMBL/GenBank/DDBJ databases">
        <title>De no assembly of potato wild relative species, Solanum commersonii.</title>
        <authorList>
            <person name="Cho K."/>
        </authorList>
    </citation>
    <scope>NUCLEOTIDE SEQUENCE [LARGE SCALE GENOMIC DNA]</scope>
    <source>
        <strain evidence="1">LZ3.2</strain>
        <tissue evidence="1">Leaf</tissue>
    </source>
</reference>